<feature type="region of interest" description="Disordered" evidence="1">
    <location>
        <begin position="32"/>
        <end position="51"/>
    </location>
</feature>
<accession>A0A2G4T0H3</accession>
<evidence type="ECO:0000256" key="1">
    <source>
        <dbReference type="SAM" id="MobiDB-lite"/>
    </source>
</evidence>
<dbReference type="EMBL" id="KZ303845">
    <property type="protein sequence ID" value="PHZ14501.1"/>
    <property type="molecule type" value="Genomic_DNA"/>
</dbReference>
<protein>
    <submittedName>
        <fullName evidence="2">Uncharacterized protein</fullName>
    </submittedName>
</protein>
<dbReference type="GeneID" id="35443530"/>
<dbReference type="RefSeq" id="XP_023468209.1">
    <property type="nucleotide sequence ID" value="XM_023612541.1"/>
</dbReference>
<dbReference type="STRING" id="1340429.A0A2G4T0H3"/>
<gene>
    <name evidence="2" type="ORF">RHIMIDRAFT_275287</name>
</gene>
<keyword evidence="3" id="KW-1185">Reference proteome</keyword>
<evidence type="ECO:0000313" key="2">
    <source>
        <dbReference type="EMBL" id="PHZ14501.1"/>
    </source>
</evidence>
<feature type="non-terminal residue" evidence="2">
    <location>
        <position position="142"/>
    </location>
</feature>
<reference evidence="2 3" key="1">
    <citation type="journal article" date="2016" name="Proc. Natl. Acad. Sci. U.S.A.">
        <title>Lipid metabolic changes in an early divergent fungus govern the establishment of a mutualistic symbiosis with endobacteria.</title>
        <authorList>
            <person name="Lastovetsky O.A."/>
            <person name="Gaspar M.L."/>
            <person name="Mondo S.J."/>
            <person name="LaButti K.M."/>
            <person name="Sandor L."/>
            <person name="Grigoriev I.V."/>
            <person name="Henry S.A."/>
            <person name="Pawlowska T.E."/>
        </authorList>
    </citation>
    <scope>NUCLEOTIDE SEQUENCE [LARGE SCALE GENOMIC DNA]</scope>
    <source>
        <strain evidence="2 3">ATCC 52813</strain>
    </source>
</reference>
<organism evidence="2 3">
    <name type="scientific">Rhizopus microsporus ATCC 52813</name>
    <dbReference type="NCBI Taxonomy" id="1340429"/>
    <lineage>
        <taxon>Eukaryota</taxon>
        <taxon>Fungi</taxon>
        <taxon>Fungi incertae sedis</taxon>
        <taxon>Mucoromycota</taxon>
        <taxon>Mucoromycotina</taxon>
        <taxon>Mucoromycetes</taxon>
        <taxon>Mucorales</taxon>
        <taxon>Mucorineae</taxon>
        <taxon>Rhizopodaceae</taxon>
        <taxon>Rhizopus</taxon>
    </lineage>
</organism>
<name>A0A2G4T0H3_RHIZD</name>
<proteinExistence type="predicted"/>
<dbReference type="AlphaFoldDB" id="A0A2G4T0H3"/>
<evidence type="ECO:0000313" key="3">
    <source>
        <dbReference type="Proteomes" id="UP000242254"/>
    </source>
</evidence>
<sequence length="142" mass="16608">MQKLSSSLANDIARSLSVDDDDEDMGFQFTKRAQRQQEDNPMPTLRRISLSGTSNPCSYSLEQWMRQQAEMHRIPLFKYKELSDEKQKELRKELDLLQTPNQTFDQLREHLCKVLKLADELGGDHTLNFTVSFDVVFLNKRL</sequence>
<dbReference type="Proteomes" id="UP000242254">
    <property type="component" value="Unassembled WGS sequence"/>
</dbReference>